<organism evidence="1 2">
    <name type="scientific">Tetraparma gracilis</name>
    <dbReference type="NCBI Taxonomy" id="2962635"/>
    <lineage>
        <taxon>Eukaryota</taxon>
        <taxon>Sar</taxon>
        <taxon>Stramenopiles</taxon>
        <taxon>Ochrophyta</taxon>
        <taxon>Bolidophyceae</taxon>
        <taxon>Parmales</taxon>
        <taxon>Triparmaceae</taxon>
        <taxon>Tetraparma</taxon>
    </lineage>
</organism>
<keyword evidence="2" id="KW-1185">Reference proteome</keyword>
<dbReference type="Proteomes" id="UP001165060">
    <property type="component" value="Unassembled WGS sequence"/>
</dbReference>
<accession>A0ABQ6N3V2</accession>
<sequence>MLVGESLTASGSYAMLSVALSPCLQLLSDSLVNATAQYVSAAAKDYIPSWIYDLPEAEQQLKIDMIHAYGSPNVFSAFEPHVTLAVDSANTTELAAVVAANPPGQEVVSPILDVGFGSVGPYGSVLQNQDVLPPVTIFPSSSSAS</sequence>
<dbReference type="EMBL" id="BRYB01000845">
    <property type="protein sequence ID" value="GMI38834.1"/>
    <property type="molecule type" value="Genomic_DNA"/>
</dbReference>
<reference evidence="1 2" key="1">
    <citation type="journal article" date="2023" name="Commun. Biol.">
        <title>Genome analysis of Parmales, the sister group of diatoms, reveals the evolutionary specialization of diatoms from phago-mixotrophs to photoautotrophs.</title>
        <authorList>
            <person name="Ban H."/>
            <person name="Sato S."/>
            <person name="Yoshikawa S."/>
            <person name="Yamada K."/>
            <person name="Nakamura Y."/>
            <person name="Ichinomiya M."/>
            <person name="Sato N."/>
            <person name="Blanc-Mathieu R."/>
            <person name="Endo H."/>
            <person name="Kuwata A."/>
            <person name="Ogata H."/>
        </authorList>
    </citation>
    <scope>NUCLEOTIDE SEQUENCE [LARGE SCALE GENOMIC DNA]</scope>
</reference>
<gene>
    <name evidence="1" type="ORF">TeGR_g8206</name>
</gene>
<name>A0ABQ6N3V2_9STRA</name>
<evidence type="ECO:0000313" key="1">
    <source>
        <dbReference type="EMBL" id="GMI38834.1"/>
    </source>
</evidence>
<comment type="caution">
    <text evidence="1">The sequence shown here is derived from an EMBL/GenBank/DDBJ whole genome shotgun (WGS) entry which is preliminary data.</text>
</comment>
<evidence type="ECO:0000313" key="2">
    <source>
        <dbReference type="Proteomes" id="UP001165060"/>
    </source>
</evidence>
<protein>
    <submittedName>
        <fullName evidence="1">Uncharacterized protein</fullName>
    </submittedName>
</protein>
<proteinExistence type="predicted"/>